<dbReference type="GO" id="GO:0015940">
    <property type="term" value="P:pantothenate biosynthetic process"/>
    <property type="evidence" value="ECO:0007669"/>
    <property type="project" value="UniProtKB-UniRule"/>
</dbReference>
<gene>
    <name evidence="7 11" type="primary">panB</name>
    <name evidence="11" type="ORF">EJP82_04355</name>
</gene>
<evidence type="ECO:0000256" key="2">
    <source>
        <dbReference type="ARBA" id="ARBA00008676"/>
    </source>
</evidence>
<keyword evidence="7" id="KW-0963">Cytoplasm</keyword>
<evidence type="ECO:0000256" key="3">
    <source>
        <dbReference type="ARBA" id="ARBA00011424"/>
    </source>
</evidence>
<comment type="subcellular location">
    <subcellularLocation>
        <location evidence="7">Cytoplasm</location>
    </subcellularLocation>
</comment>
<dbReference type="GO" id="GO:0003864">
    <property type="term" value="F:3-methyl-2-oxobutanoate hydroxymethyltransferase activity"/>
    <property type="evidence" value="ECO:0007669"/>
    <property type="project" value="UniProtKB-UniRule"/>
</dbReference>
<feature type="binding site" evidence="7 10">
    <location>
        <position position="119"/>
    </location>
    <ligand>
        <name>Mg(2+)</name>
        <dbReference type="ChEBI" id="CHEBI:18420"/>
    </ligand>
</feature>
<dbReference type="PIRSF" id="PIRSF000388">
    <property type="entry name" value="Pantoate_hydroxy_MeTrfase"/>
    <property type="match status" value="1"/>
</dbReference>
<dbReference type="HAMAP" id="MF_00156">
    <property type="entry name" value="PanB"/>
    <property type="match status" value="1"/>
</dbReference>
<dbReference type="NCBIfam" id="NF001452">
    <property type="entry name" value="PRK00311.1"/>
    <property type="match status" value="1"/>
</dbReference>
<dbReference type="OrthoDB" id="9781789at2"/>
<comment type="similarity">
    <text evidence="2 7">Belongs to the PanB family.</text>
</comment>
<keyword evidence="7 10" id="KW-0460">Magnesium</keyword>
<dbReference type="PANTHER" id="PTHR20881">
    <property type="entry name" value="3-METHYL-2-OXOBUTANOATE HYDROXYMETHYLTRANSFERASE"/>
    <property type="match status" value="1"/>
</dbReference>
<dbReference type="GO" id="GO:0000287">
    <property type="term" value="F:magnesium ion binding"/>
    <property type="evidence" value="ECO:0007669"/>
    <property type="project" value="TreeGrafter"/>
</dbReference>
<dbReference type="UniPathway" id="UPA00028">
    <property type="reaction ID" value="UER00003"/>
</dbReference>
<comment type="cofactor">
    <cofactor evidence="7 10">
        <name>Mg(2+)</name>
        <dbReference type="ChEBI" id="CHEBI:18420"/>
    </cofactor>
    <text evidence="7 10">Binds 1 Mg(2+) ion per subunit.</text>
</comment>
<sequence>MSVKRALNIVKIKKMKQEGNPITMITAYDYPSAKLAEEADIDIILVGDSLGNVVLGYDSTIPVTLDDMVYHSRSVARGAEHTFIVTDLPFMTYHGSIDETLRNVRRLMQEGHAHAVKMEGGAEIATTVQTIVQAGVPVLGHIGLTPQSVNQIGGYRIQGKDEPDARRLIKDAKALEQAGAFAIVLELVAEEVAAAISAEISIPTIGIGAGRGCDGQVLVYHDVLKYTSEYREKRFVKTYANIGDQIRSGISEYVKEVKTRVFPGEDHVFAAEEGVLDQLYGKGKAESHS</sequence>
<feature type="active site" description="Proton acceptor" evidence="7 8">
    <location>
        <position position="186"/>
    </location>
</feature>
<evidence type="ECO:0000256" key="9">
    <source>
        <dbReference type="PIRSR" id="PIRSR000388-2"/>
    </source>
</evidence>
<evidence type="ECO:0000256" key="10">
    <source>
        <dbReference type="PIRSR" id="PIRSR000388-3"/>
    </source>
</evidence>
<comment type="catalytic activity">
    <reaction evidence="7">
        <text>(6R)-5,10-methylene-5,6,7,8-tetrahydrofolate + 3-methyl-2-oxobutanoate + H2O = 2-dehydropantoate + (6S)-5,6,7,8-tetrahydrofolate</text>
        <dbReference type="Rhea" id="RHEA:11824"/>
        <dbReference type="ChEBI" id="CHEBI:11561"/>
        <dbReference type="ChEBI" id="CHEBI:11851"/>
        <dbReference type="ChEBI" id="CHEBI:15377"/>
        <dbReference type="ChEBI" id="CHEBI:15636"/>
        <dbReference type="ChEBI" id="CHEBI:57453"/>
        <dbReference type="EC" id="2.1.2.11"/>
    </reaction>
</comment>
<dbReference type="InterPro" id="IPR015813">
    <property type="entry name" value="Pyrv/PenolPyrv_kinase-like_dom"/>
</dbReference>
<evidence type="ECO:0000256" key="7">
    <source>
        <dbReference type="HAMAP-Rule" id="MF_00156"/>
    </source>
</evidence>
<comment type="function">
    <text evidence="6 7">Catalyzes the reversible reaction in which hydroxymethyl group from 5,10-methylenetetrahydrofolate is transferred onto alpha-ketoisovalerate to form ketopantoate.</text>
</comment>
<evidence type="ECO:0000256" key="6">
    <source>
        <dbReference type="ARBA" id="ARBA00056497"/>
    </source>
</evidence>
<dbReference type="Proteomes" id="UP000279446">
    <property type="component" value="Unassembled WGS sequence"/>
</dbReference>
<keyword evidence="5 7" id="KW-0808">Transferase</keyword>
<evidence type="ECO:0000256" key="1">
    <source>
        <dbReference type="ARBA" id="ARBA00005033"/>
    </source>
</evidence>
<keyword evidence="4 7" id="KW-0566">Pantothenate biosynthesis</keyword>
<evidence type="ECO:0000313" key="12">
    <source>
        <dbReference type="Proteomes" id="UP000279446"/>
    </source>
</evidence>
<dbReference type="InterPro" id="IPR040442">
    <property type="entry name" value="Pyrv_kinase-like_dom_sf"/>
</dbReference>
<proteinExistence type="inferred from homology"/>
<dbReference type="PANTHER" id="PTHR20881:SF0">
    <property type="entry name" value="3-METHYL-2-OXOBUTANOATE HYDROXYMETHYLTRANSFERASE"/>
    <property type="match status" value="1"/>
</dbReference>
<protein>
    <recommendedName>
        <fullName evidence="7">3-methyl-2-oxobutanoate hydroxymethyltransferase</fullName>
        <ecNumber evidence="7">2.1.2.11</ecNumber>
    </recommendedName>
    <alternativeName>
        <fullName evidence="7">Ketopantoate hydroxymethyltransferase</fullName>
        <shortName evidence="7">KPHMT</shortName>
    </alternativeName>
</protein>
<accession>A0A3S1BR67</accession>
<dbReference type="GO" id="GO:0032259">
    <property type="term" value="P:methylation"/>
    <property type="evidence" value="ECO:0007669"/>
    <property type="project" value="UniProtKB-KW"/>
</dbReference>
<dbReference type="Gene3D" id="3.20.20.60">
    <property type="entry name" value="Phosphoenolpyruvate-binding domains"/>
    <property type="match status" value="1"/>
</dbReference>
<evidence type="ECO:0000256" key="8">
    <source>
        <dbReference type="PIRSR" id="PIRSR000388-1"/>
    </source>
</evidence>
<evidence type="ECO:0000313" key="11">
    <source>
        <dbReference type="EMBL" id="RUT47619.1"/>
    </source>
</evidence>
<keyword evidence="11" id="KW-0489">Methyltransferase</keyword>
<dbReference type="EMBL" id="RZNY01000003">
    <property type="protein sequence ID" value="RUT47619.1"/>
    <property type="molecule type" value="Genomic_DNA"/>
</dbReference>
<feature type="binding site" evidence="7 9">
    <location>
        <position position="87"/>
    </location>
    <ligand>
        <name>3-methyl-2-oxobutanoate</name>
        <dbReference type="ChEBI" id="CHEBI:11851"/>
    </ligand>
</feature>
<dbReference type="AlphaFoldDB" id="A0A3S1BR67"/>
<dbReference type="SUPFAM" id="SSF51621">
    <property type="entry name" value="Phosphoenolpyruvate/pyruvate domain"/>
    <property type="match status" value="1"/>
</dbReference>
<dbReference type="FunFam" id="3.20.20.60:FF:000003">
    <property type="entry name" value="3-methyl-2-oxobutanoate hydroxymethyltransferase"/>
    <property type="match status" value="1"/>
</dbReference>
<dbReference type="GO" id="GO:0008168">
    <property type="term" value="F:methyltransferase activity"/>
    <property type="evidence" value="ECO:0007669"/>
    <property type="project" value="UniProtKB-KW"/>
</dbReference>
<feature type="binding site" evidence="7 9">
    <location>
        <position position="117"/>
    </location>
    <ligand>
        <name>3-methyl-2-oxobutanoate</name>
        <dbReference type="ChEBI" id="CHEBI:11851"/>
    </ligand>
</feature>
<comment type="subunit">
    <text evidence="3 7">Homodecamer; pentamer of dimers.</text>
</comment>
<evidence type="ECO:0000256" key="4">
    <source>
        <dbReference type="ARBA" id="ARBA00022655"/>
    </source>
</evidence>
<reference evidence="11 12" key="1">
    <citation type="submission" date="2018-12" db="EMBL/GenBank/DDBJ databases">
        <authorList>
            <person name="Sun L."/>
            <person name="Chen Z."/>
        </authorList>
    </citation>
    <scope>NUCLEOTIDE SEQUENCE [LARGE SCALE GENOMIC DNA]</scope>
    <source>
        <strain evidence="11 12">DSM 15890</strain>
    </source>
</reference>
<evidence type="ECO:0000256" key="5">
    <source>
        <dbReference type="ARBA" id="ARBA00022679"/>
    </source>
</evidence>
<name>A0A3S1BR67_9BACL</name>
<keyword evidence="7 10" id="KW-0479">Metal-binding</keyword>
<dbReference type="CDD" id="cd06557">
    <property type="entry name" value="KPHMT-like"/>
    <property type="match status" value="1"/>
</dbReference>
<comment type="caution">
    <text evidence="11">The sequence shown here is derived from an EMBL/GenBank/DDBJ whole genome shotgun (WGS) entry which is preliminary data.</text>
</comment>
<dbReference type="NCBIfam" id="TIGR00222">
    <property type="entry name" value="panB"/>
    <property type="match status" value="1"/>
</dbReference>
<dbReference type="RefSeq" id="WP_127190820.1">
    <property type="nucleotide sequence ID" value="NZ_RZNY01000003.1"/>
</dbReference>
<dbReference type="InterPro" id="IPR003700">
    <property type="entry name" value="Pantoate_hydroxy_MeTrfase"/>
</dbReference>
<organism evidence="11 12">
    <name type="scientific">Paenibacillus anaericanus</name>
    <dbReference type="NCBI Taxonomy" id="170367"/>
    <lineage>
        <taxon>Bacteria</taxon>
        <taxon>Bacillati</taxon>
        <taxon>Bacillota</taxon>
        <taxon>Bacilli</taxon>
        <taxon>Bacillales</taxon>
        <taxon>Paenibacillaceae</taxon>
        <taxon>Paenibacillus</taxon>
    </lineage>
</organism>
<dbReference type="Pfam" id="PF02548">
    <property type="entry name" value="Pantoate_transf"/>
    <property type="match status" value="1"/>
</dbReference>
<keyword evidence="12" id="KW-1185">Reference proteome</keyword>
<feature type="binding site" evidence="7 10">
    <location>
        <position position="87"/>
    </location>
    <ligand>
        <name>Mg(2+)</name>
        <dbReference type="ChEBI" id="CHEBI:18420"/>
    </ligand>
</feature>
<feature type="binding site" evidence="7 9">
    <location>
        <begin position="48"/>
        <end position="49"/>
    </location>
    <ligand>
        <name>3-methyl-2-oxobutanoate</name>
        <dbReference type="ChEBI" id="CHEBI:11851"/>
    </ligand>
</feature>
<dbReference type="EC" id="2.1.2.11" evidence="7"/>
<dbReference type="GO" id="GO:0005737">
    <property type="term" value="C:cytoplasm"/>
    <property type="evidence" value="ECO:0007669"/>
    <property type="project" value="UniProtKB-SubCell"/>
</dbReference>
<feature type="binding site" evidence="7 10">
    <location>
        <position position="48"/>
    </location>
    <ligand>
        <name>Mg(2+)</name>
        <dbReference type="ChEBI" id="CHEBI:18420"/>
    </ligand>
</feature>
<comment type="pathway">
    <text evidence="1 7">Cofactor biosynthesis; (R)-pantothenate biosynthesis; (R)-pantoate from 3-methyl-2-oxobutanoate: step 1/2.</text>
</comment>